<organism evidence="2 3">
    <name type="scientific">Castanea mollissima</name>
    <name type="common">Chinese chestnut</name>
    <dbReference type="NCBI Taxonomy" id="60419"/>
    <lineage>
        <taxon>Eukaryota</taxon>
        <taxon>Viridiplantae</taxon>
        <taxon>Streptophyta</taxon>
        <taxon>Embryophyta</taxon>
        <taxon>Tracheophyta</taxon>
        <taxon>Spermatophyta</taxon>
        <taxon>Magnoliopsida</taxon>
        <taxon>eudicotyledons</taxon>
        <taxon>Gunneridae</taxon>
        <taxon>Pentapetalae</taxon>
        <taxon>rosids</taxon>
        <taxon>fabids</taxon>
        <taxon>Fagales</taxon>
        <taxon>Fagaceae</taxon>
        <taxon>Castanea</taxon>
    </lineage>
</organism>
<dbReference type="InterPro" id="IPR036291">
    <property type="entry name" value="NAD(P)-bd_dom_sf"/>
</dbReference>
<keyword evidence="3" id="KW-1185">Reference proteome</keyword>
<reference evidence="2" key="1">
    <citation type="submission" date="2020-03" db="EMBL/GenBank/DDBJ databases">
        <title>Castanea mollissima Vanexum genome sequencing.</title>
        <authorList>
            <person name="Staton M."/>
        </authorList>
    </citation>
    <scope>NUCLEOTIDE SEQUENCE</scope>
    <source>
        <tissue evidence="2">Leaf</tissue>
    </source>
</reference>
<dbReference type="GO" id="GO:0004764">
    <property type="term" value="F:shikimate 3-dehydrogenase (NADP+) activity"/>
    <property type="evidence" value="ECO:0007669"/>
    <property type="project" value="InterPro"/>
</dbReference>
<dbReference type="Proteomes" id="UP000737018">
    <property type="component" value="Unassembled WGS sequence"/>
</dbReference>
<dbReference type="InterPro" id="IPR041121">
    <property type="entry name" value="SDH_C"/>
</dbReference>
<dbReference type="GO" id="GO:0009423">
    <property type="term" value="P:chorismate biosynthetic process"/>
    <property type="evidence" value="ECO:0007669"/>
    <property type="project" value="TreeGrafter"/>
</dbReference>
<protein>
    <recommendedName>
        <fullName evidence="1">SDH C-terminal domain-containing protein</fullName>
    </recommendedName>
</protein>
<gene>
    <name evidence="2" type="ORF">CMV_014065</name>
</gene>
<proteinExistence type="predicted"/>
<dbReference type="AlphaFoldDB" id="A0A8J4QYM2"/>
<evidence type="ECO:0000313" key="3">
    <source>
        <dbReference type="Proteomes" id="UP000737018"/>
    </source>
</evidence>
<dbReference type="Pfam" id="PF18317">
    <property type="entry name" value="SDH_C"/>
    <property type="match status" value="1"/>
</dbReference>
<dbReference type="Gene3D" id="3.40.50.720">
    <property type="entry name" value="NAD(P)-binding Rossmann-like Domain"/>
    <property type="match status" value="1"/>
</dbReference>
<dbReference type="PANTHER" id="PTHR21089:SF7">
    <property type="entry name" value="BIFUNCTIONAL 3-DEHYDROQUINATE DEHYDRATASE_SHIKIMATE DEHYDROGENASE, CHLOROPLASTIC-LIKE ISOFORM X1"/>
    <property type="match status" value="1"/>
</dbReference>
<dbReference type="OrthoDB" id="1721479at2759"/>
<dbReference type="CDD" id="cd01065">
    <property type="entry name" value="NAD_bind_Shikimate_DH"/>
    <property type="match status" value="1"/>
</dbReference>
<dbReference type="InterPro" id="IPR022893">
    <property type="entry name" value="Shikimate_DH_fam"/>
</dbReference>
<evidence type="ECO:0000259" key="1">
    <source>
        <dbReference type="Pfam" id="PF18317"/>
    </source>
</evidence>
<dbReference type="SUPFAM" id="SSF51735">
    <property type="entry name" value="NAD(P)-binding Rossmann-fold domains"/>
    <property type="match status" value="1"/>
</dbReference>
<sequence>MEFTFPCWSMISRNSLEPIQALTSQVSGGAGRAIAFGAKSRVAQVVIFNQNYERAKVLANAVSGEALPYECLKRFCPQDGMILANTSAVGMEPNTDQTPVSKETLRAYELVFDAVYTPRNTRLLQEAVEVGAIVVSGVEMFIRQALGQFRLFTGGLAPEDFMRKLVLEQF</sequence>
<accession>A0A8J4QYM2</accession>
<feature type="domain" description="SDH C-terminal" evidence="1">
    <location>
        <begin position="137"/>
        <end position="167"/>
    </location>
</feature>
<dbReference type="GO" id="GO:0019632">
    <property type="term" value="P:shikimate metabolic process"/>
    <property type="evidence" value="ECO:0007669"/>
    <property type="project" value="TreeGrafter"/>
</dbReference>
<dbReference type="EMBL" id="JRKL02001922">
    <property type="protein sequence ID" value="KAF3961312.1"/>
    <property type="molecule type" value="Genomic_DNA"/>
</dbReference>
<dbReference type="PANTHER" id="PTHR21089">
    <property type="entry name" value="SHIKIMATE DEHYDROGENASE"/>
    <property type="match status" value="1"/>
</dbReference>
<name>A0A8J4QYM2_9ROSI</name>
<comment type="caution">
    <text evidence="2">The sequence shown here is derived from an EMBL/GenBank/DDBJ whole genome shotgun (WGS) entry which is preliminary data.</text>
</comment>
<evidence type="ECO:0000313" key="2">
    <source>
        <dbReference type="EMBL" id="KAF3961312.1"/>
    </source>
</evidence>